<evidence type="ECO:0000259" key="6">
    <source>
        <dbReference type="PROSITE" id="PS50600"/>
    </source>
</evidence>
<keyword evidence="4" id="KW-0788">Thiol protease</keyword>
<evidence type="ECO:0000313" key="8">
    <source>
        <dbReference type="Proteomes" id="UP001497623"/>
    </source>
</evidence>
<dbReference type="AlphaFoldDB" id="A0AAV2RWZ4"/>
<dbReference type="EMBL" id="CAXKWB010031972">
    <property type="protein sequence ID" value="CAL4140644.1"/>
    <property type="molecule type" value="Genomic_DNA"/>
</dbReference>
<organism evidence="7 8">
    <name type="scientific">Meganyctiphanes norvegica</name>
    <name type="common">Northern krill</name>
    <name type="synonym">Thysanopoda norvegica</name>
    <dbReference type="NCBI Taxonomy" id="48144"/>
    <lineage>
        <taxon>Eukaryota</taxon>
        <taxon>Metazoa</taxon>
        <taxon>Ecdysozoa</taxon>
        <taxon>Arthropoda</taxon>
        <taxon>Crustacea</taxon>
        <taxon>Multicrustacea</taxon>
        <taxon>Malacostraca</taxon>
        <taxon>Eumalacostraca</taxon>
        <taxon>Eucarida</taxon>
        <taxon>Euphausiacea</taxon>
        <taxon>Euphausiidae</taxon>
        <taxon>Meganyctiphanes</taxon>
    </lineage>
</organism>
<dbReference type="Pfam" id="PF02902">
    <property type="entry name" value="Peptidase_C48"/>
    <property type="match status" value="1"/>
</dbReference>
<dbReference type="SUPFAM" id="SSF54001">
    <property type="entry name" value="Cysteine proteinases"/>
    <property type="match status" value="1"/>
</dbReference>
<dbReference type="Gene3D" id="3.40.395.10">
    <property type="entry name" value="Adenoviral Proteinase, Chain A"/>
    <property type="match status" value="1"/>
</dbReference>
<evidence type="ECO:0000256" key="3">
    <source>
        <dbReference type="ARBA" id="ARBA00022801"/>
    </source>
</evidence>
<feature type="domain" description="Ubiquitin-like protease family profile" evidence="6">
    <location>
        <begin position="230"/>
        <end position="391"/>
    </location>
</feature>
<comment type="similarity">
    <text evidence="1">Belongs to the peptidase C48 family.</text>
</comment>
<dbReference type="InterPro" id="IPR038765">
    <property type="entry name" value="Papain-like_cys_pep_sf"/>
</dbReference>
<protein>
    <recommendedName>
        <fullName evidence="6">Ubiquitin-like protease family profile domain-containing protein</fullName>
    </recommendedName>
</protein>
<proteinExistence type="inferred from homology"/>
<dbReference type="GO" id="GO:0008234">
    <property type="term" value="F:cysteine-type peptidase activity"/>
    <property type="evidence" value="ECO:0007669"/>
    <property type="project" value="UniProtKB-KW"/>
</dbReference>
<evidence type="ECO:0000256" key="5">
    <source>
        <dbReference type="SAM" id="MobiDB-lite"/>
    </source>
</evidence>
<dbReference type="GO" id="GO:0006508">
    <property type="term" value="P:proteolysis"/>
    <property type="evidence" value="ECO:0007669"/>
    <property type="project" value="UniProtKB-KW"/>
</dbReference>
<feature type="region of interest" description="Disordered" evidence="5">
    <location>
        <begin position="1"/>
        <end position="70"/>
    </location>
</feature>
<dbReference type="Proteomes" id="UP001497623">
    <property type="component" value="Unassembled WGS sequence"/>
</dbReference>
<keyword evidence="8" id="KW-1185">Reference proteome</keyword>
<evidence type="ECO:0000256" key="4">
    <source>
        <dbReference type="ARBA" id="ARBA00022807"/>
    </source>
</evidence>
<dbReference type="PROSITE" id="PS50600">
    <property type="entry name" value="ULP_PROTEASE"/>
    <property type="match status" value="1"/>
</dbReference>
<gene>
    <name evidence="7" type="ORF">MNOR_LOCUS28645</name>
</gene>
<keyword evidence="2" id="KW-0645">Protease</keyword>
<reference evidence="7 8" key="1">
    <citation type="submission" date="2024-05" db="EMBL/GenBank/DDBJ databases">
        <authorList>
            <person name="Wallberg A."/>
        </authorList>
    </citation>
    <scope>NUCLEOTIDE SEQUENCE [LARGE SCALE GENOMIC DNA]</scope>
</reference>
<accession>A0AAV2RWZ4</accession>
<dbReference type="GO" id="GO:0000338">
    <property type="term" value="P:protein deneddylation"/>
    <property type="evidence" value="ECO:0007669"/>
    <property type="project" value="TreeGrafter"/>
</dbReference>
<dbReference type="InterPro" id="IPR044613">
    <property type="entry name" value="Nep1/2-like"/>
</dbReference>
<dbReference type="PANTHER" id="PTHR46468:SF1">
    <property type="entry name" value="SENTRIN-SPECIFIC PROTEASE 8"/>
    <property type="match status" value="1"/>
</dbReference>
<comment type="caution">
    <text evidence="7">The sequence shown here is derived from an EMBL/GenBank/DDBJ whole genome shotgun (WGS) entry which is preliminary data.</text>
</comment>
<name>A0AAV2RWZ4_MEGNR</name>
<dbReference type="PANTHER" id="PTHR46468">
    <property type="entry name" value="SENTRIN-SPECIFIC PROTEASE 8"/>
    <property type="match status" value="1"/>
</dbReference>
<dbReference type="GO" id="GO:0019784">
    <property type="term" value="F:deNEDDylase activity"/>
    <property type="evidence" value="ECO:0007669"/>
    <property type="project" value="InterPro"/>
</dbReference>
<evidence type="ECO:0000256" key="1">
    <source>
        <dbReference type="ARBA" id="ARBA00005234"/>
    </source>
</evidence>
<evidence type="ECO:0000313" key="7">
    <source>
        <dbReference type="EMBL" id="CAL4140644.1"/>
    </source>
</evidence>
<keyword evidence="3" id="KW-0378">Hydrolase</keyword>
<feature type="compositionally biased region" description="Basic and acidic residues" evidence="5">
    <location>
        <begin position="42"/>
        <end position="68"/>
    </location>
</feature>
<dbReference type="InterPro" id="IPR003653">
    <property type="entry name" value="Peptidase_C48_C"/>
</dbReference>
<sequence length="421" mass="49049">MIQVRVNYIDKRIKETEDDSDEKSEDSMSPEKKRQRSNNNISEEKGSDINNEENKEKSKEHERKQKENEENEISIWNEDDVNIWEKHLIKQKEYTLLKKCIDCGDKYCGEYESKTREKCIICKVNEHDCIKEKSNKMSKGYVWICYECKETIAKGNTDIIEKFRKEMVKKVSNEKNVVSTKDEQNKKDGSKVECETIMKKDQRDLKKSSINEKNKGVGTNDSVILRYHDSVIRESDLLLLKGQNWINDSLISFWFEHLQQVAYGDNTNLLFVSPAVTQLMKIGDANDLPIILDPIGAWFKEYIFLPVNDSISTCKPGGNHWSLLVYSKHDNTWYHYDSLHGSNTRHVRCLVGRLNTYLNGEIPPSFVETTCTQQNNSYDCGAFLMLYTQIIAKGLWRTAILVKIVLWTEVREITCEKQYST</sequence>
<evidence type="ECO:0000256" key="2">
    <source>
        <dbReference type="ARBA" id="ARBA00022670"/>
    </source>
</evidence>